<dbReference type="AlphaFoldDB" id="A0A6J1BHB2"/>
<dbReference type="PANTHER" id="PTHR31286">
    <property type="entry name" value="GLYCINE-RICH CELL WALL STRUCTURAL PROTEIN 1.8-LIKE"/>
    <property type="match status" value="1"/>
</dbReference>
<name>A0A6J1BHB2_9ROSI</name>
<sequence length="286" mass="32843">MKSSYRNILMHDDQGPPLGGIESKEEGEILVDSYSDDDMSEIANEGPYIGLTKEEKRRIRQPWRNTLIVKLLGRDISYTYVSNRVKQLWSLVGEFEAVDLDDGFYCFRLNSKSNYDYVLSEGPRIIAGHYLTIRKWAPTFRLDEVSIESIVSWIQLPRMPLEFYDKFVLARIGNKLGKVLKNDRNTTQAKRGRFAQLCVEIDLDQPLVPRVHFGGRWPRAENEGLRLVFPLWKDNQDKEEFVPESLETQAPVQAVGHRGKQVSGNDNDSLKKILQASASITNKNRP</sequence>
<organism evidence="3 4">
    <name type="scientific">Herrania umbratica</name>
    <dbReference type="NCBI Taxonomy" id="108875"/>
    <lineage>
        <taxon>Eukaryota</taxon>
        <taxon>Viridiplantae</taxon>
        <taxon>Streptophyta</taxon>
        <taxon>Embryophyta</taxon>
        <taxon>Tracheophyta</taxon>
        <taxon>Spermatophyta</taxon>
        <taxon>Magnoliopsida</taxon>
        <taxon>eudicotyledons</taxon>
        <taxon>Gunneridae</taxon>
        <taxon>Pentapetalae</taxon>
        <taxon>rosids</taxon>
        <taxon>malvids</taxon>
        <taxon>Malvales</taxon>
        <taxon>Malvaceae</taxon>
        <taxon>Byttnerioideae</taxon>
        <taxon>Herrania</taxon>
    </lineage>
</organism>
<dbReference type="Proteomes" id="UP000504621">
    <property type="component" value="Unplaced"/>
</dbReference>
<dbReference type="RefSeq" id="XP_021298836.1">
    <property type="nucleotide sequence ID" value="XM_021443161.1"/>
</dbReference>
<accession>A0A6J1BHB2</accession>
<feature type="region of interest" description="Disordered" evidence="1">
    <location>
        <begin position="248"/>
        <end position="269"/>
    </location>
</feature>
<evidence type="ECO:0000313" key="4">
    <source>
        <dbReference type="RefSeq" id="XP_021298836.1"/>
    </source>
</evidence>
<dbReference type="Pfam" id="PF14111">
    <property type="entry name" value="DUF4283"/>
    <property type="match status" value="1"/>
</dbReference>
<feature type="domain" description="DUF4283" evidence="2">
    <location>
        <begin position="62"/>
        <end position="144"/>
    </location>
</feature>
<dbReference type="GeneID" id="110427624"/>
<gene>
    <name evidence="4" type="primary">LOC110427624</name>
</gene>
<evidence type="ECO:0000259" key="2">
    <source>
        <dbReference type="Pfam" id="PF14111"/>
    </source>
</evidence>
<dbReference type="PANTHER" id="PTHR31286:SF99">
    <property type="entry name" value="DUF4283 DOMAIN-CONTAINING PROTEIN"/>
    <property type="match status" value="1"/>
</dbReference>
<dbReference type="InterPro" id="IPR040256">
    <property type="entry name" value="At4g02000-like"/>
</dbReference>
<reference evidence="4" key="1">
    <citation type="submission" date="2025-08" db="UniProtKB">
        <authorList>
            <consortium name="RefSeq"/>
        </authorList>
    </citation>
    <scope>IDENTIFICATION</scope>
    <source>
        <tissue evidence="4">Leaf</tissue>
    </source>
</reference>
<protein>
    <submittedName>
        <fullName evidence="4">LOW QUALITY PROTEIN: uncharacterized protein LOC110427624</fullName>
    </submittedName>
</protein>
<dbReference type="InterPro" id="IPR025558">
    <property type="entry name" value="DUF4283"/>
</dbReference>
<proteinExistence type="predicted"/>
<dbReference type="OrthoDB" id="994333at2759"/>
<evidence type="ECO:0000256" key="1">
    <source>
        <dbReference type="SAM" id="MobiDB-lite"/>
    </source>
</evidence>
<evidence type="ECO:0000313" key="3">
    <source>
        <dbReference type="Proteomes" id="UP000504621"/>
    </source>
</evidence>
<keyword evidence="3" id="KW-1185">Reference proteome</keyword>